<dbReference type="Gene3D" id="3.80.10.10">
    <property type="entry name" value="Ribonuclease Inhibitor"/>
    <property type="match status" value="2"/>
</dbReference>
<dbReference type="PROSITE" id="PS50011">
    <property type="entry name" value="PROTEIN_KINASE_DOM"/>
    <property type="match status" value="1"/>
</dbReference>
<reference evidence="24" key="1">
    <citation type="submission" date="2016-03" db="EMBL/GenBank/DDBJ databases">
        <title>Mechanisms controlling the formation of the plant cell surface in tip-growing cells are functionally conserved among land plants.</title>
        <authorList>
            <person name="Honkanen S."/>
            <person name="Jones V.A."/>
            <person name="Morieri G."/>
            <person name="Champion C."/>
            <person name="Hetherington A.J."/>
            <person name="Kelly S."/>
            <person name="Saint-Marcoux D."/>
            <person name="Proust H."/>
            <person name="Prescott H."/>
            <person name="Dolan L."/>
        </authorList>
    </citation>
    <scope>NUCLEOTIDE SEQUENCE [LARGE SCALE GENOMIC DNA]</scope>
    <source>
        <tissue evidence="24">Whole gametophyte</tissue>
    </source>
</reference>
<dbReference type="SUPFAM" id="SSF56112">
    <property type="entry name" value="Protein kinase-like (PK-like)"/>
    <property type="match status" value="1"/>
</dbReference>
<evidence type="ECO:0000256" key="8">
    <source>
        <dbReference type="ARBA" id="ARBA00022729"/>
    </source>
</evidence>
<dbReference type="InterPro" id="IPR008271">
    <property type="entry name" value="Ser/Thr_kinase_AS"/>
</dbReference>
<proteinExistence type="inferred from homology"/>
<dbReference type="Pfam" id="PF00560">
    <property type="entry name" value="LRR_1"/>
    <property type="match status" value="2"/>
</dbReference>
<evidence type="ECO:0000313" key="24">
    <source>
        <dbReference type="EMBL" id="OAE34759.1"/>
    </source>
</evidence>
<feature type="transmembrane region" description="Helical" evidence="22">
    <location>
        <begin position="720"/>
        <end position="743"/>
    </location>
</feature>
<evidence type="ECO:0000256" key="16">
    <source>
        <dbReference type="ARBA" id="ARBA00023170"/>
    </source>
</evidence>
<dbReference type="Pfam" id="PF07714">
    <property type="entry name" value="PK_Tyr_Ser-Thr"/>
    <property type="match status" value="1"/>
</dbReference>
<evidence type="ECO:0000256" key="19">
    <source>
        <dbReference type="ARBA" id="ARBA00048679"/>
    </source>
</evidence>
<keyword evidence="17" id="KW-0325">Glycoprotein</keyword>
<dbReference type="FunFam" id="3.80.10.10:FF:000190">
    <property type="entry name" value="Receptor-like kinase TMK4"/>
    <property type="match status" value="1"/>
</dbReference>
<keyword evidence="25" id="KW-1185">Reference proteome</keyword>
<evidence type="ECO:0000256" key="13">
    <source>
        <dbReference type="ARBA" id="ARBA00022989"/>
    </source>
</evidence>
<keyword evidence="13 22" id="KW-1133">Transmembrane helix</keyword>
<keyword evidence="11" id="KW-0418">Kinase</keyword>
<dbReference type="InterPro" id="IPR017441">
    <property type="entry name" value="Protein_kinase_ATP_BS"/>
</dbReference>
<dbReference type="InterPro" id="IPR000719">
    <property type="entry name" value="Prot_kinase_dom"/>
</dbReference>
<evidence type="ECO:0000256" key="15">
    <source>
        <dbReference type="ARBA" id="ARBA00023157"/>
    </source>
</evidence>
<comment type="caution">
    <text evidence="24">The sequence shown here is derived from an EMBL/GenBank/DDBJ whole genome shotgun (WGS) entry which is preliminary data.</text>
</comment>
<feature type="binding site" evidence="20">
    <location>
        <position position="850"/>
    </location>
    <ligand>
        <name>ATP</name>
        <dbReference type="ChEBI" id="CHEBI:30616"/>
    </ligand>
</feature>
<evidence type="ECO:0000256" key="10">
    <source>
        <dbReference type="ARBA" id="ARBA00022741"/>
    </source>
</evidence>
<feature type="compositionally biased region" description="Pro residues" evidence="21">
    <location>
        <begin position="657"/>
        <end position="673"/>
    </location>
</feature>
<comment type="catalytic activity">
    <reaction evidence="19">
        <text>L-seryl-[protein] + ATP = O-phospho-L-seryl-[protein] + ADP + H(+)</text>
        <dbReference type="Rhea" id="RHEA:17989"/>
        <dbReference type="Rhea" id="RHEA-COMP:9863"/>
        <dbReference type="Rhea" id="RHEA-COMP:11604"/>
        <dbReference type="ChEBI" id="CHEBI:15378"/>
        <dbReference type="ChEBI" id="CHEBI:29999"/>
        <dbReference type="ChEBI" id="CHEBI:30616"/>
        <dbReference type="ChEBI" id="CHEBI:83421"/>
        <dbReference type="ChEBI" id="CHEBI:456216"/>
        <dbReference type="EC" id="2.7.11.1"/>
    </reaction>
</comment>
<comment type="similarity">
    <text evidence="2">Belongs to the protein kinase superfamily. Ser/Thr protein kinase family.</text>
</comment>
<dbReference type="Pfam" id="PF08263">
    <property type="entry name" value="LRRNT_2"/>
    <property type="match status" value="2"/>
</dbReference>
<evidence type="ECO:0000256" key="11">
    <source>
        <dbReference type="ARBA" id="ARBA00022777"/>
    </source>
</evidence>
<evidence type="ECO:0000256" key="12">
    <source>
        <dbReference type="ARBA" id="ARBA00022840"/>
    </source>
</evidence>
<keyword evidence="14 22" id="KW-0472">Membrane</keyword>
<dbReference type="SMART" id="SM00369">
    <property type="entry name" value="LRR_TYP"/>
    <property type="match status" value="5"/>
</dbReference>
<dbReference type="InterPro" id="IPR032675">
    <property type="entry name" value="LRR_dom_sf"/>
</dbReference>
<name>A0A176WNW1_MARPO</name>
<comment type="catalytic activity">
    <reaction evidence="18">
        <text>L-threonyl-[protein] + ATP = O-phospho-L-threonyl-[protein] + ADP + H(+)</text>
        <dbReference type="Rhea" id="RHEA:46608"/>
        <dbReference type="Rhea" id="RHEA-COMP:11060"/>
        <dbReference type="Rhea" id="RHEA-COMP:11605"/>
        <dbReference type="ChEBI" id="CHEBI:15378"/>
        <dbReference type="ChEBI" id="CHEBI:30013"/>
        <dbReference type="ChEBI" id="CHEBI:30616"/>
        <dbReference type="ChEBI" id="CHEBI:61977"/>
        <dbReference type="ChEBI" id="CHEBI:456216"/>
        <dbReference type="EC" id="2.7.11.1"/>
    </reaction>
</comment>
<dbReference type="FunFam" id="1.10.510.10:FF:000198">
    <property type="entry name" value="receptor protein kinase TMK1"/>
    <property type="match status" value="1"/>
</dbReference>
<evidence type="ECO:0000256" key="7">
    <source>
        <dbReference type="ARBA" id="ARBA00022692"/>
    </source>
</evidence>
<comment type="subcellular location">
    <subcellularLocation>
        <location evidence="1">Membrane</location>
        <topology evidence="1">Single-pass membrane protein</topology>
    </subcellularLocation>
</comment>
<dbReference type="InterPro" id="IPR011009">
    <property type="entry name" value="Kinase-like_dom_sf"/>
</dbReference>
<feature type="region of interest" description="Disordered" evidence="21">
    <location>
        <begin position="88"/>
        <end position="131"/>
    </location>
</feature>
<sequence length="1165" mass="124926">MVSVSLGQRRRWRCGVAEEAGRVKTAGRGHPVAPQEDSSRLRLRHELGSSRDGISAGAAVARERASDRSVSQWHRRLRGEANRLPAAYLAHPRADISRTTVSHGRRRPEPSSDDRGAVSSTQRGVGGSRELKGPHREVVSCWCGREREAISRSLCERDLALWRRRDQLGIGGGLSVCSPTFVPNGRCKVRAMKIMERGRRHWAPTVLVALAVCVAHIFGVAAQTDPADQQILESLLQGLTSASQATLGWSGGDACGGKWAHIQCLGTKVSAIQIGKLGLEGTIPSTINQLQQLTRLELQDNSFTGSLPSLSGLAKLDVGYFQNNKFDVIPGDFFDGLTSLTGLYLDRNADLNGTSGWTIPPSVEQCTALVNLSMTGCNVAGTIPDFLGTMTKLRVLNLAYNKMSGGIPATFSGSNLVQLQVNNQQAPVFDGSIEAVGGMKFLKVLWLHVNAFTGPIPAGLGDATSLEDLRLNDNKLVGTIPQSFARLALQSFSVRNNMLIGPIPSFQTNFGPEMFANNGFCSETVGDQCSTEVTALMGFLGAVKFSPSSLVETWSGNDPCGWTGIACNPSTKSVTSINLPNNELTGEISPTIASLSSLTTISLSGNQLSGTIPTELTNLKNLKTLDLSDNNLSPPLPEFADGVLVVTGNPLLVPGTPVAPPTATTPPATPGTPPASAGTPPAAPAPPGSPPATETPAGVPPTAPGPAVEGSSKSSSNTGIIVGVVAGSFVLILFATFGFCCVYKRKRKRLLTLQGPNTVMVHPRDSASDPEVVKIVVNSNANTQNTDTHVSRASSGPSDIQVVEAGNLVISIQVLRSVTKNFAEENVLGRGGFGVVYKGELEDGTKIAVKRMEAAVVSSKGLSEFQAEIAVLTKVRHRHLVALLGYCAEGNERLLVYEYMPQGTLSQHLFEHARHESKPLDWNRRLSIALDVARGMEYLHSLAHKSFIHRDLKPSNILLGDDFRAKVSDFGLVKLAPEGKFSVETRLAGTFGYLAPEYAVTGRVTTKADVFSFGVVLMELITGRRALDETQAEENMHLVTWFRRMNASKDSFTKAIDSSIEVTEDSFRSILIVAELAGHCTAREPYQRPDMGHAVNVLAPLVEQWKPTDLDEDEGGIDLEMTLPQALKQWQMYEDSSMSGLDDTKASLPTRPTGFAESFTSADGR</sequence>
<organism evidence="24 25">
    <name type="scientific">Marchantia polymorpha subsp. ruderalis</name>
    <dbReference type="NCBI Taxonomy" id="1480154"/>
    <lineage>
        <taxon>Eukaryota</taxon>
        <taxon>Viridiplantae</taxon>
        <taxon>Streptophyta</taxon>
        <taxon>Embryophyta</taxon>
        <taxon>Marchantiophyta</taxon>
        <taxon>Marchantiopsida</taxon>
        <taxon>Marchantiidae</taxon>
        <taxon>Marchantiales</taxon>
        <taxon>Marchantiaceae</taxon>
        <taxon>Marchantia</taxon>
    </lineage>
</organism>
<dbReference type="InterPro" id="IPR052422">
    <property type="entry name" value="Auxin_Ser/Thr_Kinase"/>
</dbReference>
<evidence type="ECO:0000256" key="5">
    <source>
        <dbReference type="ARBA" id="ARBA00022614"/>
    </source>
</evidence>
<evidence type="ECO:0000256" key="3">
    <source>
        <dbReference type="ARBA" id="ARBA00012513"/>
    </source>
</evidence>
<dbReference type="InterPro" id="IPR013210">
    <property type="entry name" value="LRR_N_plant-typ"/>
</dbReference>
<dbReference type="Proteomes" id="UP000077202">
    <property type="component" value="Unassembled WGS sequence"/>
</dbReference>
<dbReference type="PROSITE" id="PS00107">
    <property type="entry name" value="PROTEIN_KINASE_ATP"/>
    <property type="match status" value="1"/>
</dbReference>
<feature type="region of interest" description="Disordered" evidence="21">
    <location>
        <begin position="656"/>
        <end position="715"/>
    </location>
</feature>
<evidence type="ECO:0000313" key="25">
    <source>
        <dbReference type="Proteomes" id="UP000077202"/>
    </source>
</evidence>
<dbReference type="PROSITE" id="PS00108">
    <property type="entry name" value="PROTEIN_KINASE_ST"/>
    <property type="match status" value="1"/>
</dbReference>
<dbReference type="GO" id="GO:0016020">
    <property type="term" value="C:membrane"/>
    <property type="evidence" value="ECO:0007669"/>
    <property type="project" value="UniProtKB-SubCell"/>
</dbReference>
<dbReference type="Gene3D" id="3.30.200.20">
    <property type="entry name" value="Phosphorylase Kinase, domain 1"/>
    <property type="match status" value="1"/>
</dbReference>
<dbReference type="InterPro" id="IPR003591">
    <property type="entry name" value="Leu-rich_rpt_typical-subtyp"/>
</dbReference>
<feature type="region of interest" description="Disordered" evidence="21">
    <location>
        <begin position="50"/>
        <end position="73"/>
    </location>
</feature>
<dbReference type="GO" id="GO:0004674">
    <property type="term" value="F:protein serine/threonine kinase activity"/>
    <property type="evidence" value="ECO:0007669"/>
    <property type="project" value="UniProtKB-KW"/>
</dbReference>
<keyword evidence="12 20" id="KW-0067">ATP-binding</keyword>
<evidence type="ECO:0000256" key="9">
    <source>
        <dbReference type="ARBA" id="ARBA00022737"/>
    </source>
</evidence>
<keyword evidence="6" id="KW-0808">Transferase</keyword>
<dbReference type="FunFam" id="3.30.200.20:FF:000226">
    <property type="entry name" value="receptor protein kinase TMK1"/>
    <property type="match status" value="1"/>
</dbReference>
<gene>
    <name evidence="24" type="ORF">AXG93_2528s1250</name>
</gene>
<dbReference type="AlphaFoldDB" id="A0A176WNW1"/>
<feature type="region of interest" description="Disordered" evidence="21">
    <location>
        <begin position="1138"/>
        <end position="1165"/>
    </location>
</feature>
<dbReference type="CDD" id="cd14066">
    <property type="entry name" value="STKc_IRAK"/>
    <property type="match status" value="1"/>
</dbReference>
<evidence type="ECO:0000256" key="1">
    <source>
        <dbReference type="ARBA" id="ARBA00004167"/>
    </source>
</evidence>
<evidence type="ECO:0000256" key="18">
    <source>
        <dbReference type="ARBA" id="ARBA00047899"/>
    </source>
</evidence>
<evidence type="ECO:0000256" key="4">
    <source>
        <dbReference type="ARBA" id="ARBA00022527"/>
    </source>
</evidence>
<evidence type="ECO:0000256" key="20">
    <source>
        <dbReference type="PROSITE-ProRule" id="PRU10141"/>
    </source>
</evidence>
<dbReference type="SUPFAM" id="SSF52047">
    <property type="entry name" value="RNI-like"/>
    <property type="match status" value="1"/>
</dbReference>
<keyword evidence="15" id="KW-1015">Disulfide bond</keyword>
<dbReference type="GO" id="GO:0005524">
    <property type="term" value="F:ATP binding"/>
    <property type="evidence" value="ECO:0007669"/>
    <property type="project" value="UniProtKB-UniRule"/>
</dbReference>
<evidence type="ECO:0000256" key="2">
    <source>
        <dbReference type="ARBA" id="ARBA00008684"/>
    </source>
</evidence>
<dbReference type="InterPro" id="IPR001611">
    <property type="entry name" value="Leu-rich_rpt"/>
</dbReference>
<dbReference type="EC" id="2.7.11.1" evidence="3"/>
<evidence type="ECO:0000256" key="17">
    <source>
        <dbReference type="ARBA" id="ARBA00023180"/>
    </source>
</evidence>
<dbReference type="EMBL" id="LVLJ01000312">
    <property type="protein sequence ID" value="OAE34759.1"/>
    <property type="molecule type" value="Genomic_DNA"/>
</dbReference>
<dbReference type="Gene3D" id="1.10.510.10">
    <property type="entry name" value="Transferase(Phosphotransferase) domain 1"/>
    <property type="match status" value="1"/>
</dbReference>
<evidence type="ECO:0000256" key="6">
    <source>
        <dbReference type="ARBA" id="ARBA00022679"/>
    </source>
</evidence>
<keyword evidence="4" id="KW-0723">Serine/threonine-protein kinase</keyword>
<feature type="compositionally biased region" description="Pro residues" evidence="21">
    <location>
        <begin position="681"/>
        <end position="690"/>
    </location>
</feature>
<evidence type="ECO:0000259" key="23">
    <source>
        <dbReference type="PROSITE" id="PS50011"/>
    </source>
</evidence>
<keyword evidence="9" id="KW-0677">Repeat</keyword>
<evidence type="ECO:0000256" key="14">
    <source>
        <dbReference type="ARBA" id="ARBA00023136"/>
    </source>
</evidence>
<dbReference type="InterPro" id="IPR001245">
    <property type="entry name" value="Ser-Thr/Tyr_kinase_cat_dom"/>
</dbReference>
<keyword evidence="8" id="KW-0732">Signal</keyword>
<keyword evidence="5" id="KW-0433">Leucine-rich repeat</keyword>
<keyword evidence="10 20" id="KW-0547">Nucleotide-binding</keyword>
<evidence type="ECO:0000256" key="22">
    <source>
        <dbReference type="SAM" id="Phobius"/>
    </source>
</evidence>
<feature type="compositionally biased region" description="Basic and acidic residues" evidence="21">
    <location>
        <begin position="107"/>
        <end position="116"/>
    </location>
</feature>
<dbReference type="PANTHER" id="PTHR47986">
    <property type="entry name" value="OSJNBA0070M12.3 PROTEIN"/>
    <property type="match status" value="1"/>
</dbReference>
<dbReference type="Pfam" id="PF13855">
    <property type="entry name" value="LRR_8"/>
    <property type="match status" value="1"/>
</dbReference>
<dbReference type="SMART" id="SM00220">
    <property type="entry name" value="S_TKc"/>
    <property type="match status" value="1"/>
</dbReference>
<keyword evidence="16" id="KW-0675">Receptor</keyword>
<evidence type="ECO:0000256" key="21">
    <source>
        <dbReference type="SAM" id="MobiDB-lite"/>
    </source>
</evidence>
<keyword evidence="7 22" id="KW-0812">Transmembrane</keyword>
<dbReference type="PANTHER" id="PTHR47986:SF1">
    <property type="entry name" value="OS04G0685900 PROTEIN"/>
    <property type="match status" value="1"/>
</dbReference>
<accession>A0A176WNW1</accession>
<protein>
    <recommendedName>
        <fullName evidence="3">non-specific serine/threonine protein kinase</fullName>
        <ecNumber evidence="3">2.7.11.1</ecNumber>
    </recommendedName>
</protein>
<dbReference type="FunFam" id="3.80.10.10:FF:000129">
    <property type="entry name" value="Leucine-rich repeat receptor-like kinase"/>
    <property type="match status" value="1"/>
</dbReference>
<feature type="domain" description="Protein kinase" evidence="23">
    <location>
        <begin position="822"/>
        <end position="1102"/>
    </location>
</feature>